<evidence type="ECO:0000256" key="1">
    <source>
        <dbReference type="SAM" id="Phobius"/>
    </source>
</evidence>
<gene>
    <name evidence="2" type="ORF">BLL40_16230</name>
</gene>
<comment type="caution">
    <text evidence="2">The sequence shown here is derived from an EMBL/GenBank/DDBJ whole genome shotgun (WGS) entry which is preliminary data.</text>
</comment>
<sequence length="65" mass="7635">MINIEKTGKIVVIGLALIIFYLALSFLGINPTAIFMAIEWITKFILPWIFSYWFMRLVKILEKKN</sequence>
<keyword evidence="1" id="KW-0472">Membrane</keyword>
<keyword evidence="3" id="KW-1185">Reference proteome</keyword>
<protein>
    <submittedName>
        <fullName evidence="2">Uncharacterized protein</fullName>
    </submittedName>
</protein>
<feature type="transmembrane region" description="Helical" evidence="1">
    <location>
        <begin position="7"/>
        <end position="27"/>
    </location>
</feature>
<keyword evidence="1" id="KW-0812">Transmembrane</keyword>
<dbReference type="Proteomes" id="UP000186524">
    <property type="component" value="Unassembled WGS sequence"/>
</dbReference>
<feature type="transmembrane region" description="Helical" evidence="1">
    <location>
        <begin position="33"/>
        <end position="55"/>
    </location>
</feature>
<keyword evidence="1" id="KW-1133">Transmembrane helix</keyword>
<proteinExistence type="predicted"/>
<dbReference type="EMBL" id="MRWQ01000028">
    <property type="protein sequence ID" value="OKL35295.1"/>
    <property type="molecule type" value="Genomic_DNA"/>
</dbReference>
<organism evidence="2 3">
    <name type="scientific">Domibacillus mangrovi</name>
    <dbReference type="NCBI Taxonomy" id="1714354"/>
    <lineage>
        <taxon>Bacteria</taxon>
        <taxon>Bacillati</taxon>
        <taxon>Bacillota</taxon>
        <taxon>Bacilli</taxon>
        <taxon>Bacillales</taxon>
        <taxon>Bacillaceae</taxon>
        <taxon>Domibacillus</taxon>
    </lineage>
</organism>
<dbReference type="AlphaFoldDB" id="A0A1Q5NZ68"/>
<dbReference type="STRING" id="1714354.BLL40_16230"/>
<accession>A0A1Q5NZ68</accession>
<evidence type="ECO:0000313" key="3">
    <source>
        <dbReference type="Proteomes" id="UP000186524"/>
    </source>
</evidence>
<name>A0A1Q5NZ68_9BACI</name>
<reference evidence="2 3" key="1">
    <citation type="submission" date="2016-12" db="EMBL/GenBank/DDBJ databases">
        <title>Domibacillus sp. SAOS 44 whole genome sequencing.</title>
        <authorList>
            <person name="Verma A."/>
            <person name="Krishnamurthi S."/>
        </authorList>
    </citation>
    <scope>NUCLEOTIDE SEQUENCE [LARGE SCALE GENOMIC DNA]</scope>
    <source>
        <strain evidence="2 3">SAOS 44</strain>
    </source>
</reference>
<evidence type="ECO:0000313" key="2">
    <source>
        <dbReference type="EMBL" id="OKL35295.1"/>
    </source>
</evidence>